<dbReference type="Proteomes" id="UP000256718">
    <property type="component" value="Unassembled WGS sequence"/>
</dbReference>
<dbReference type="InterPro" id="IPR010178">
    <property type="entry name" value="Lit"/>
</dbReference>
<evidence type="ECO:0000256" key="1">
    <source>
        <dbReference type="SAM" id="Phobius"/>
    </source>
</evidence>
<evidence type="ECO:0000313" key="5">
    <source>
        <dbReference type="Proteomes" id="UP000256718"/>
    </source>
</evidence>
<dbReference type="Pfam" id="PF07314">
    <property type="entry name" value="Lit"/>
    <property type="match status" value="1"/>
</dbReference>
<keyword evidence="1" id="KW-1133">Transmembrane helix</keyword>
<dbReference type="AlphaFoldDB" id="A0A5N0RBS1"/>
<keyword evidence="1" id="KW-0812">Transmembrane</keyword>
<dbReference type="EMBL" id="LCVB01000038">
    <property type="protein sequence ID" value="KLJ27310.1"/>
    <property type="molecule type" value="Genomic_DNA"/>
</dbReference>
<name>A0A5N0RBS1_STRAG</name>
<dbReference type="OMA" id="MHNYNQL"/>
<dbReference type="Proteomes" id="UP000035174">
    <property type="component" value="Unassembled WGS sequence"/>
</dbReference>
<dbReference type="GeneID" id="58554443"/>
<feature type="transmembrane region" description="Helical" evidence="1">
    <location>
        <begin position="119"/>
        <end position="139"/>
    </location>
</feature>
<keyword evidence="1" id="KW-0472">Membrane</keyword>
<evidence type="ECO:0000313" key="4">
    <source>
        <dbReference type="Proteomes" id="UP000035174"/>
    </source>
</evidence>
<comment type="caution">
    <text evidence="3">The sequence shown here is derived from an EMBL/GenBank/DDBJ whole genome shotgun (WGS) entry which is preliminary data.</text>
</comment>
<sequence>MLNQYFLHFEESKIVTPLYAFDIDYLNIPKYVGLSKEQILENYRILLTYLNIPWFLALDMPDFPSSASGLFHFFEVKKLFMLDYLILIFSGMGTLWFVRHLNRRRESWRLLPYFRQGTLIPLAILLALLVSFDTLFVLFHKVFFNNDAWLFNATTDPIILALPAEFFMHSFLLAFGLIEVFLILGYFTTKYRISAPSR</sequence>
<feature type="transmembrane region" description="Helical" evidence="1">
    <location>
        <begin position="79"/>
        <end position="98"/>
    </location>
</feature>
<gene>
    <name evidence="3" type="ORF">C4618_10570</name>
    <name evidence="2" type="ORF">WA45_10795</name>
</gene>
<accession>A0A5N0RBS1</accession>
<reference evidence="3 5" key="2">
    <citation type="journal article" date="2018" name="Emerg. Microbes Infect.">
        <title>Phenotypic and molecular analysis of nontypeable Group B streptococci: identification of cps2a and hybrid cps2a/cps5 Group B streptococcal capsule gene clusters.</title>
        <authorList>
            <person name="Alhhazmi A."/>
            <person name="Tyrrell G.J."/>
        </authorList>
    </citation>
    <scope>NUCLEOTIDE SEQUENCE [LARGE SCALE GENOMIC DNA]</scope>
    <source>
        <strain evidence="3 5">PLGBS17</strain>
    </source>
</reference>
<evidence type="ECO:0000313" key="3">
    <source>
        <dbReference type="EMBL" id="RDY78388.1"/>
    </source>
</evidence>
<protein>
    <submittedName>
        <fullName evidence="2 3">Membrane protein</fullName>
    </submittedName>
</protein>
<dbReference type="EMBL" id="QHGZ01000217">
    <property type="protein sequence ID" value="RDY78388.1"/>
    <property type="molecule type" value="Genomic_DNA"/>
</dbReference>
<feature type="transmembrane region" description="Helical" evidence="1">
    <location>
        <begin position="166"/>
        <end position="188"/>
    </location>
</feature>
<dbReference type="NCBIfam" id="TIGR01906">
    <property type="entry name" value="integ_TIGR01906"/>
    <property type="match status" value="1"/>
</dbReference>
<reference evidence="2 4" key="1">
    <citation type="journal article" date="2015" name="PLoS ONE">
        <title>Genomic analysis reveals the molecular basis for capsule loss in the group B streptococcus population.</title>
        <authorList>
            <consortium name="DEVANI Consortium"/>
            <person name="Rosini R."/>
            <person name="Campisi E."/>
            <person name="De Chiara M."/>
            <person name="Tettelin H."/>
            <person name="Rinaudo D."/>
            <person name="Toniolo C."/>
            <person name="Metruccio M."/>
            <person name="Guidotti S."/>
            <person name="Sorensen U.B."/>
            <person name="Kilian M."/>
            <person name="Ramirez M."/>
            <person name="Janulczyk R."/>
            <person name="Donati C."/>
            <person name="Grandi G."/>
            <person name="Margarit I."/>
        </authorList>
    </citation>
    <scope>NUCLEOTIDE SEQUENCE [LARGE SCALE GENOMIC DNA]</scope>
    <source>
        <strain evidence="2 4">ES-PW-063</strain>
    </source>
</reference>
<organism evidence="3 5">
    <name type="scientific">Streptococcus agalactiae</name>
    <dbReference type="NCBI Taxonomy" id="1311"/>
    <lineage>
        <taxon>Bacteria</taxon>
        <taxon>Bacillati</taxon>
        <taxon>Bacillota</taxon>
        <taxon>Bacilli</taxon>
        <taxon>Lactobacillales</taxon>
        <taxon>Streptococcaceae</taxon>
        <taxon>Streptococcus</taxon>
    </lineage>
</organism>
<dbReference type="RefSeq" id="WP_000934381.1">
    <property type="nucleotide sequence ID" value="NZ_AP018935.1"/>
</dbReference>
<evidence type="ECO:0000313" key="2">
    <source>
        <dbReference type="EMBL" id="KLJ27310.1"/>
    </source>
</evidence>
<proteinExistence type="predicted"/>